<evidence type="ECO:0000313" key="3">
    <source>
        <dbReference type="EMBL" id="EIN03474.1"/>
    </source>
</evidence>
<dbReference type="GO" id="GO:0000981">
    <property type="term" value="F:DNA-binding transcription factor activity, RNA polymerase II-specific"/>
    <property type="evidence" value="ECO:0007669"/>
    <property type="project" value="InterPro"/>
</dbReference>
<dbReference type="KEGG" id="psq:PUNSTDRAFT_56208"/>
<name>R7S0U5_PUNST</name>
<feature type="domain" description="Zn(2)-C6 fungal-type" evidence="2">
    <location>
        <begin position="2"/>
        <end position="24"/>
    </location>
</feature>
<protein>
    <recommendedName>
        <fullName evidence="2">Zn(2)-C6 fungal-type domain-containing protein</fullName>
    </recommendedName>
</protein>
<dbReference type="InterPro" id="IPR036864">
    <property type="entry name" value="Zn2-C6_fun-type_DNA-bd_sf"/>
</dbReference>
<dbReference type="HOGENOM" id="CLU_1195407_0_0_1"/>
<feature type="region of interest" description="Disordered" evidence="1">
    <location>
        <begin position="151"/>
        <end position="175"/>
    </location>
</feature>
<feature type="region of interest" description="Disordered" evidence="1">
    <location>
        <begin position="31"/>
        <end position="76"/>
    </location>
</feature>
<dbReference type="Proteomes" id="UP000054196">
    <property type="component" value="Unassembled WGS sequence"/>
</dbReference>
<dbReference type="OrthoDB" id="2399539at2759"/>
<dbReference type="GO" id="GO:0008270">
    <property type="term" value="F:zinc ion binding"/>
    <property type="evidence" value="ECO:0007669"/>
    <property type="project" value="InterPro"/>
</dbReference>
<keyword evidence="4" id="KW-1185">Reference proteome</keyword>
<organism evidence="3 4">
    <name type="scientific">Punctularia strigosozonata (strain HHB-11173)</name>
    <name type="common">White-rot fungus</name>
    <dbReference type="NCBI Taxonomy" id="741275"/>
    <lineage>
        <taxon>Eukaryota</taxon>
        <taxon>Fungi</taxon>
        <taxon>Dikarya</taxon>
        <taxon>Basidiomycota</taxon>
        <taxon>Agaricomycotina</taxon>
        <taxon>Agaricomycetes</taxon>
        <taxon>Corticiales</taxon>
        <taxon>Punctulariaceae</taxon>
        <taxon>Punctularia</taxon>
    </lineage>
</organism>
<dbReference type="Pfam" id="PF00172">
    <property type="entry name" value="Zn_clus"/>
    <property type="match status" value="1"/>
</dbReference>
<sequence>MRKAKCSGESPCKRCVVRGLVCEYIGERKVRGSVKNRSRRGSVRDRSASDASTVSTASTSATSDDPVPSSPDMSAFSDLAQDMSSLSAFEKPRSMSLHIGMESTIYHRRRSTASDASDSGSCSSSEGISGGFLSLPDANASTLLSRRRAQSLSSPILTPRPMHAAARSAGTMPPSPLGQWTPMTLAYPESQDFRFGNPPLLHGNYLEEVTPRVDQAQQAWIETSAVNPFPEY</sequence>
<evidence type="ECO:0000256" key="1">
    <source>
        <dbReference type="SAM" id="MobiDB-lite"/>
    </source>
</evidence>
<feature type="compositionally biased region" description="Low complexity" evidence="1">
    <location>
        <begin position="49"/>
        <end position="75"/>
    </location>
</feature>
<dbReference type="GeneID" id="18884088"/>
<dbReference type="AlphaFoldDB" id="R7S0U5"/>
<accession>R7S0U5</accession>
<evidence type="ECO:0000259" key="2">
    <source>
        <dbReference type="Pfam" id="PF00172"/>
    </source>
</evidence>
<dbReference type="Gene3D" id="4.10.240.10">
    <property type="entry name" value="Zn(2)-C6 fungal-type DNA-binding domain"/>
    <property type="match status" value="1"/>
</dbReference>
<gene>
    <name evidence="3" type="ORF">PUNSTDRAFT_56208</name>
</gene>
<dbReference type="CDD" id="cd00067">
    <property type="entry name" value="GAL4"/>
    <property type="match status" value="1"/>
</dbReference>
<dbReference type="InterPro" id="IPR001138">
    <property type="entry name" value="Zn2Cys6_DnaBD"/>
</dbReference>
<proteinExistence type="predicted"/>
<dbReference type="EMBL" id="JH687563">
    <property type="protein sequence ID" value="EIN03474.1"/>
    <property type="molecule type" value="Genomic_DNA"/>
</dbReference>
<dbReference type="SUPFAM" id="SSF57701">
    <property type="entry name" value="Zn2/Cys6 DNA-binding domain"/>
    <property type="match status" value="1"/>
</dbReference>
<dbReference type="RefSeq" id="XP_007389305.1">
    <property type="nucleotide sequence ID" value="XM_007389243.1"/>
</dbReference>
<feature type="compositionally biased region" description="Basic residues" evidence="1">
    <location>
        <begin position="31"/>
        <end position="41"/>
    </location>
</feature>
<reference evidence="4" key="1">
    <citation type="journal article" date="2012" name="Science">
        <title>The Paleozoic origin of enzymatic lignin decomposition reconstructed from 31 fungal genomes.</title>
        <authorList>
            <person name="Floudas D."/>
            <person name="Binder M."/>
            <person name="Riley R."/>
            <person name="Barry K."/>
            <person name="Blanchette R.A."/>
            <person name="Henrissat B."/>
            <person name="Martinez A.T."/>
            <person name="Otillar R."/>
            <person name="Spatafora J.W."/>
            <person name="Yadav J.S."/>
            <person name="Aerts A."/>
            <person name="Benoit I."/>
            <person name="Boyd A."/>
            <person name="Carlson A."/>
            <person name="Copeland A."/>
            <person name="Coutinho P.M."/>
            <person name="de Vries R.P."/>
            <person name="Ferreira P."/>
            <person name="Findley K."/>
            <person name="Foster B."/>
            <person name="Gaskell J."/>
            <person name="Glotzer D."/>
            <person name="Gorecki P."/>
            <person name="Heitman J."/>
            <person name="Hesse C."/>
            <person name="Hori C."/>
            <person name="Igarashi K."/>
            <person name="Jurgens J.A."/>
            <person name="Kallen N."/>
            <person name="Kersten P."/>
            <person name="Kohler A."/>
            <person name="Kuees U."/>
            <person name="Kumar T.K.A."/>
            <person name="Kuo A."/>
            <person name="LaButti K."/>
            <person name="Larrondo L.F."/>
            <person name="Lindquist E."/>
            <person name="Ling A."/>
            <person name="Lombard V."/>
            <person name="Lucas S."/>
            <person name="Lundell T."/>
            <person name="Martin R."/>
            <person name="McLaughlin D.J."/>
            <person name="Morgenstern I."/>
            <person name="Morin E."/>
            <person name="Murat C."/>
            <person name="Nagy L.G."/>
            <person name="Nolan M."/>
            <person name="Ohm R.A."/>
            <person name="Patyshakuliyeva A."/>
            <person name="Rokas A."/>
            <person name="Ruiz-Duenas F.J."/>
            <person name="Sabat G."/>
            <person name="Salamov A."/>
            <person name="Samejima M."/>
            <person name="Schmutz J."/>
            <person name="Slot J.C."/>
            <person name="St John F."/>
            <person name="Stenlid J."/>
            <person name="Sun H."/>
            <person name="Sun S."/>
            <person name="Syed K."/>
            <person name="Tsang A."/>
            <person name="Wiebenga A."/>
            <person name="Young D."/>
            <person name="Pisabarro A."/>
            <person name="Eastwood D.C."/>
            <person name="Martin F."/>
            <person name="Cullen D."/>
            <person name="Grigoriev I.V."/>
            <person name="Hibbett D.S."/>
        </authorList>
    </citation>
    <scope>NUCLEOTIDE SEQUENCE [LARGE SCALE GENOMIC DNA]</scope>
    <source>
        <strain evidence="4">HHB-11173 SS5</strain>
    </source>
</reference>
<evidence type="ECO:0000313" key="4">
    <source>
        <dbReference type="Proteomes" id="UP000054196"/>
    </source>
</evidence>